<dbReference type="PROSITE" id="PS50949">
    <property type="entry name" value="HTH_GNTR"/>
    <property type="match status" value="1"/>
</dbReference>
<accession>A0A6J7JDL1</accession>
<dbReference type="PANTHER" id="PTHR43537:SF5">
    <property type="entry name" value="UXU OPERON TRANSCRIPTIONAL REGULATOR"/>
    <property type="match status" value="1"/>
</dbReference>
<evidence type="ECO:0000259" key="4">
    <source>
        <dbReference type="PROSITE" id="PS50949"/>
    </source>
</evidence>
<dbReference type="Gene3D" id="1.20.120.530">
    <property type="entry name" value="GntR ligand-binding domain-like"/>
    <property type="match status" value="1"/>
</dbReference>
<dbReference type="SMART" id="SM00345">
    <property type="entry name" value="HTH_GNTR"/>
    <property type="match status" value="1"/>
</dbReference>
<keyword evidence="3" id="KW-0804">Transcription</keyword>
<dbReference type="InterPro" id="IPR008920">
    <property type="entry name" value="TF_FadR/GntR_C"/>
</dbReference>
<dbReference type="InterPro" id="IPR000524">
    <property type="entry name" value="Tscrpt_reg_HTH_GntR"/>
</dbReference>
<keyword evidence="2" id="KW-0238">DNA-binding</keyword>
<dbReference type="SUPFAM" id="SSF48008">
    <property type="entry name" value="GntR ligand-binding domain-like"/>
    <property type="match status" value="1"/>
</dbReference>
<dbReference type="InterPro" id="IPR011711">
    <property type="entry name" value="GntR_C"/>
</dbReference>
<gene>
    <name evidence="5" type="ORF">UFOPK3674_01850</name>
</gene>
<sequence length="249" mass="27815">MSFVAPSIGEGPAYERLARQIRRRIEDGVIAPGARLPSETQLAVEAQVSRSTVREALRMLQEAGLIERPSPRIMVVSERTDETAERQLVWALGRHLLTFDRLHEALSLLEPELSRLAAERADEADLRELARNLEAQELALKDFAQWNRLDQEFHLAIAEIADNPALMIARAPVTTILMPTLTGFVTSQSVTAAGLRWHRRILEQIELRDGEAAALMTRRHVDDFRSAWIASGGDLEQVIAVESELTQAA</sequence>
<dbReference type="AlphaFoldDB" id="A0A6J7JDL1"/>
<keyword evidence="1" id="KW-0805">Transcription regulation</keyword>
<evidence type="ECO:0000256" key="2">
    <source>
        <dbReference type="ARBA" id="ARBA00023125"/>
    </source>
</evidence>
<organism evidence="5">
    <name type="scientific">freshwater metagenome</name>
    <dbReference type="NCBI Taxonomy" id="449393"/>
    <lineage>
        <taxon>unclassified sequences</taxon>
        <taxon>metagenomes</taxon>
        <taxon>ecological metagenomes</taxon>
    </lineage>
</organism>
<dbReference type="PRINTS" id="PR00035">
    <property type="entry name" value="HTHGNTR"/>
</dbReference>
<dbReference type="GO" id="GO:0003677">
    <property type="term" value="F:DNA binding"/>
    <property type="evidence" value="ECO:0007669"/>
    <property type="project" value="UniProtKB-KW"/>
</dbReference>
<dbReference type="Pfam" id="PF00392">
    <property type="entry name" value="GntR"/>
    <property type="match status" value="1"/>
</dbReference>
<dbReference type="Pfam" id="PF07729">
    <property type="entry name" value="FCD"/>
    <property type="match status" value="1"/>
</dbReference>
<dbReference type="SMART" id="SM00895">
    <property type="entry name" value="FCD"/>
    <property type="match status" value="1"/>
</dbReference>
<dbReference type="SUPFAM" id="SSF46785">
    <property type="entry name" value="Winged helix' DNA-binding domain"/>
    <property type="match status" value="1"/>
</dbReference>
<protein>
    <submittedName>
        <fullName evidence="5">Unannotated protein</fullName>
    </submittedName>
</protein>
<dbReference type="EMBL" id="CAFBMX010000010">
    <property type="protein sequence ID" value="CAB4941313.1"/>
    <property type="molecule type" value="Genomic_DNA"/>
</dbReference>
<proteinExistence type="predicted"/>
<evidence type="ECO:0000256" key="3">
    <source>
        <dbReference type="ARBA" id="ARBA00023163"/>
    </source>
</evidence>
<dbReference type="Gene3D" id="1.10.10.10">
    <property type="entry name" value="Winged helix-like DNA-binding domain superfamily/Winged helix DNA-binding domain"/>
    <property type="match status" value="1"/>
</dbReference>
<dbReference type="CDD" id="cd07377">
    <property type="entry name" value="WHTH_GntR"/>
    <property type="match status" value="1"/>
</dbReference>
<feature type="domain" description="HTH gntR-type" evidence="4">
    <location>
        <begin position="11"/>
        <end position="79"/>
    </location>
</feature>
<dbReference type="PANTHER" id="PTHR43537">
    <property type="entry name" value="TRANSCRIPTIONAL REGULATOR, GNTR FAMILY"/>
    <property type="match status" value="1"/>
</dbReference>
<reference evidence="5" key="1">
    <citation type="submission" date="2020-05" db="EMBL/GenBank/DDBJ databases">
        <authorList>
            <person name="Chiriac C."/>
            <person name="Salcher M."/>
            <person name="Ghai R."/>
            <person name="Kavagutti S V."/>
        </authorList>
    </citation>
    <scope>NUCLEOTIDE SEQUENCE</scope>
</reference>
<evidence type="ECO:0000256" key="1">
    <source>
        <dbReference type="ARBA" id="ARBA00023015"/>
    </source>
</evidence>
<dbReference type="InterPro" id="IPR036390">
    <property type="entry name" value="WH_DNA-bd_sf"/>
</dbReference>
<evidence type="ECO:0000313" key="5">
    <source>
        <dbReference type="EMBL" id="CAB4941313.1"/>
    </source>
</evidence>
<name>A0A6J7JDL1_9ZZZZ</name>
<dbReference type="GO" id="GO:0003700">
    <property type="term" value="F:DNA-binding transcription factor activity"/>
    <property type="evidence" value="ECO:0007669"/>
    <property type="project" value="InterPro"/>
</dbReference>
<dbReference type="InterPro" id="IPR036388">
    <property type="entry name" value="WH-like_DNA-bd_sf"/>
</dbReference>